<feature type="transmembrane region" description="Helical" evidence="1">
    <location>
        <begin position="58"/>
        <end position="82"/>
    </location>
</feature>
<reference evidence="2 3" key="1">
    <citation type="submission" date="2024-04" db="EMBL/GenBank/DDBJ databases">
        <title>Novel genus in family Flammeovirgaceae.</title>
        <authorList>
            <person name="Nguyen T.H."/>
            <person name="Vuong T.Q."/>
            <person name="Le H."/>
            <person name="Kim S.-G."/>
        </authorList>
    </citation>
    <scope>NUCLEOTIDE SEQUENCE [LARGE SCALE GENOMIC DNA]</scope>
    <source>
        <strain evidence="2 3">JCM 23209</strain>
    </source>
</reference>
<organism evidence="2 3">
    <name type="scientific">Rapidithrix thailandica</name>
    <dbReference type="NCBI Taxonomy" id="413964"/>
    <lineage>
        <taxon>Bacteria</taxon>
        <taxon>Pseudomonadati</taxon>
        <taxon>Bacteroidota</taxon>
        <taxon>Cytophagia</taxon>
        <taxon>Cytophagales</taxon>
        <taxon>Flammeovirgaceae</taxon>
        <taxon>Rapidithrix</taxon>
    </lineage>
</organism>
<name>A0AAW9S6S6_9BACT</name>
<keyword evidence="3" id="KW-1185">Reference proteome</keyword>
<keyword evidence="1" id="KW-0472">Membrane</keyword>
<sequence>MENLILVTTGIVAALVTFIVNEKLNQGPVRASAIVSLVVGSFFYWFPEELSNELTQNIPIVFIGGSFIGMVSSNIISNYWMIGISGAIFSFFYLNASNFFNGYGGTLGTAACISLLVTLSLPVITKKHRIVNGFLILRGLILKRKK</sequence>
<gene>
    <name evidence="2" type="ORF">AAG747_09215</name>
</gene>
<dbReference type="RefSeq" id="WP_346820870.1">
    <property type="nucleotide sequence ID" value="NZ_JBDKWZ010000004.1"/>
</dbReference>
<dbReference type="AlphaFoldDB" id="A0AAW9S6S6"/>
<feature type="transmembrane region" description="Helical" evidence="1">
    <location>
        <begin position="102"/>
        <end position="124"/>
    </location>
</feature>
<comment type="caution">
    <text evidence="2">The sequence shown here is derived from an EMBL/GenBank/DDBJ whole genome shotgun (WGS) entry which is preliminary data.</text>
</comment>
<protein>
    <submittedName>
        <fullName evidence="2">Uncharacterized protein</fullName>
    </submittedName>
</protein>
<keyword evidence="1" id="KW-0812">Transmembrane</keyword>
<evidence type="ECO:0000313" key="2">
    <source>
        <dbReference type="EMBL" id="MEN7548089.1"/>
    </source>
</evidence>
<proteinExistence type="predicted"/>
<evidence type="ECO:0000313" key="3">
    <source>
        <dbReference type="Proteomes" id="UP001403385"/>
    </source>
</evidence>
<dbReference type="EMBL" id="JBDKWZ010000004">
    <property type="protein sequence ID" value="MEN7548089.1"/>
    <property type="molecule type" value="Genomic_DNA"/>
</dbReference>
<dbReference type="Proteomes" id="UP001403385">
    <property type="component" value="Unassembled WGS sequence"/>
</dbReference>
<feature type="transmembrane region" description="Helical" evidence="1">
    <location>
        <begin position="29"/>
        <end position="46"/>
    </location>
</feature>
<accession>A0AAW9S6S6</accession>
<keyword evidence="1" id="KW-1133">Transmembrane helix</keyword>
<evidence type="ECO:0000256" key="1">
    <source>
        <dbReference type="SAM" id="Phobius"/>
    </source>
</evidence>